<dbReference type="FunFam" id="3.20.20.80:FF:000004">
    <property type="entry name" value="Beta-glucosidase 6-phospho-beta-glucosidase"/>
    <property type="match status" value="1"/>
</dbReference>
<dbReference type="Proteomes" id="UP000232230">
    <property type="component" value="Chromosome"/>
</dbReference>
<dbReference type="GO" id="GO:0008422">
    <property type="term" value="F:beta-glucosidase activity"/>
    <property type="evidence" value="ECO:0007669"/>
    <property type="project" value="TreeGrafter"/>
</dbReference>
<protein>
    <submittedName>
        <fullName evidence="5">6-phospho-beta-glucosidase</fullName>
    </submittedName>
</protein>
<gene>
    <name evidence="5" type="primary">bglA</name>
    <name evidence="5" type="ORF">ESOMN_v1c05400</name>
</gene>
<proteinExistence type="inferred from homology"/>
<evidence type="ECO:0000256" key="2">
    <source>
        <dbReference type="ARBA" id="ARBA00022801"/>
    </source>
</evidence>
<dbReference type="Pfam" id="PF00232">
    <property type="entry name" value="Glyco_hydro_1"/>
    <property type="match status" value="1"/>
</dbReference>
<keyword evidence="2" id="KW-0378">Hydrolase</keyword>
<comment type="similarity">
    <text evidence="1 4">Belongs to the glycosyl hydrolase 1 family.</text>
</comment>
<evidence type="ECO:0000256" key="1">
    <source>
        <dbReference type="ARBA" id="ARBA00010838"/>
    </source>
</evidence>
<dbReference type="InterPro" id="IPR001360">
    <property type="entry name" value="Glyco_hydro_1"/>
</dbReference>
<dbReference type="KEGG" id="esx:ESOMN_v1c05400"/>
<dbReference type="InterPro" id="IPR017853">
    <property type="entry name" value="GH"/>
</dbReference>
<reference evidence="5 6" key="1">
    <citation type="submission" date="2017-11" db="EMBL/GenBank/DDBJ databases">
        <title>Genome sequence of Entomoplasma somnilux PYAN-1 (ATCC 49194).</title>
        <authorList>
            <person name="Lo W.-S."/>
            <person name="Gasparich G.E."/>
            <person name="Kuo C.-H."/>
        </authorList>
    </citation>
    <scope>NUCLEOTIDE SEQUENCE [LARGE SCALE GENOMIC DNA]</scope>
    <source>
        <strain evidence="5 6">PYAN-1</strain>
    </source>
</reference>
<dbReference type="EMBL" id="CP024965">
    <property type="protein sequence ID" value="ATZ18922.1"/>
    <property type="molecule type" value="Genomic_DNA"/>
</dbReference>
<accession>A0A2K8NYK9</accession>
<keyword evidence="6" id="KW-1185">Reference proteome</keyword>
<evidence type="ECO:0000256" key="4">
    <source>
        <dbReference type="RuleBase" id="RU003690"/>
    </source>
</evidence>
<keyword evidence="3" id="KW-0326">Glycosidase</keyword>
<sequence>MEIKFKDDFLWGSATSGPQSEGAFAKPNLSIMDYWYKKTPNDFHNQIGPDITSDLFHNYEKDIEIMNSLKLNSFRTSIQWTRLIENFQDCRVNKEAVEFYRNYFFKLKLKNIKLIVNLFHFDMPIELQNLGGFENKKVVSMYAEYARTCFELFGDLVDDWATFNEPIVPIEGGYLYEWYYPKIVDFKRGIQAAYGTILAHAKAVNIFHSMFANDPNKKITIILNLTPAYPKDQSKDNLQAARIRDLLFNKSFLETTINGVFPKELIELFKKEDLLPNYTKLELLEIKNSYIDYLGVNYYQPSRVQARTKPWSGKIMPEKWFENFVWNKRRINPHRGWEIHPETIYKIAMEIKNNYKNINWFVAENGMGVENEIKFKNSQGFIDDQYRIDFIKEHLYWLNKAILEGSNCFGYHVWTFIDCWSWANAYKNRYGLIELDLQTQKRTIKKSGYWFKEIIENKNIIEIDDELIKL</sequence>
<dbReference type="Gene3D" id="3.20.20.80">
    <property type="entry name" value="Glycosidases"/>
    <property type="match status" value="1"/>
</dbReference>
<dbReference type="RefSeq" id="WP_024863442.1">
    <property type="nucleotide sequence ID" value="NZ_CP024965.1"/>
</dbReference>
<name>A0A2K8NYK9_9MOLU</name>
<dbReference type="GO" id="GO:0016052">
    <property type="term" value="P:carbohydrate catabolic process"/>
    <property type="evidence" value="ECO:0007669"/>
    <property type="project" value="TreeGrafter"/>
</dbReference>
<dbReference type="PRINTS" id="PR00131">
    <property type="entry name" value="GLHYDRLASE1"/>
</dbReference>
<dbReference type="PANTHER" id="PTHR10353">
    <property type="entry name" value="GLYCOSYL HYDROLASE"/>
    <property type="match status" value="1"/>
</dbReference>
<dbReference type="SUPFAM" id="SSF51445">
    <property type="entry name" value="(Trans)glycosidases"/>
    <property type="match status" value="1"/>
</dbReference>
<evidence type="ECO:0000313" key="6">
    <source>
        <dbReference type="Proteomes" id="UP000232230"/>
    </source>
</evidence>
<organism evidence="5 6">
    <name type="scientific">Williamsoniiplasma somnilux</name>
    <dbReference type="NCBI Taxonomy" id="215578"/>
    <lineage>
        <taxon>Bacteria</taxon>
        <taxon>Bacillati</taxon>
        <taxon>Mycoplasmatota</taxon>
        <taxon>Mollicutes</taxon>
        <taxon>Entomoplasmatales</taxon>
        <taxon>Williamsoniiplasma</taxon>
    </lineage>
</organism>
<evidence type="ECO:0000313" key="5">
    <source>
        <dbReference type="EMBL" id="ATZ18922.1"/>
    </source>
</evidence>
<dbReference type="PANTHER" id="PTHR10353:SF139">
    <property type="entry name" value="6-PHOSPHO-BETA-GLUCOSIDASE GMUD"/>
    <property type="match status" value="1"/>
</dbReference>
<dbReference type="GO" id="GO:0005829">
    <property type="term" value="C:cytosol"/>
    <property type="evidence" value="ECO:0007669"/>
    <property type="project" value="TreeGrafter"/>
</dbReference>
<evidence type="ECO:0000256" key="3">
    <source>
        <dbReference type="ARBA" id="ARBA00023295"/>
    </source>
</evidence>
<dbReference type="AlphaFoldDB" id="A0A2K8NYK9"/>